<dbReference type="GO" id="GO:0005975">
    <property type="term" value="P:carbohydrate metabolic process"/>
    <property type="evidence" value="ECO:0007669"/>
    <property type="project" value="InterPro"/>
</dbReference>
<keyword evidence="5" id="KW-1185">Reference proteome</keyword>
<dbReference type="Proteomes" id="UP001190700">
    <property type="component" value="Unassembled WGS sequence"/>
</dbReference>
<gene>
    <name evidence="4" type="ORF">CYMTET_53782</name>
</gene>
<dbReference type="SUPFAM" id="SSF53756">
    <property type="entry name" value="UDP-Glycosyltransferase/glycogen phosphorylase"/>
    <property type="match status" value="1"/>
</dbReference>
<comment type="caution">
    <text evidence="4">The sequence shown here is derived from an EMBL/GenBank/DDBJ whole genome shotgun (WGS) entry which is preliminary data.</text>
</comment>
<dbReference type="PROSITE" id="PS51757">
    <property type="entry name" value="TH1"/>
    <property type="match status" value="2"/>
</dbReference>
<feature type="compositionally biased region" description="Polar residues" evidence="2">
    <location>
        <begin position="1"/>
        <end position="13"/>
    </location>
</feature>
<organism evidence="4 5">
    <name type="scientific">Cymbomonas tetramitiformis</name>
    <dbReference type="NCBI Taxonomy" id="36881"/>
    <lineage>
        <taxon>Eukaryota</taxon>
        <taxon>Viridiplantae</taxon>
        <taxon>Chlorophyta</taxon>
        <taxon>Pyramimonadophyceae</taxon>
        <taxon>Pyramimonadales</taxon>
        <taxon>Pyramimonadaceae</taxon>
        <taxon>Cymbomonas</taxon>
    </lineage>
</organism>
<feature type="region of interest" description="Disordered" evidence="2">
    <location>
        <begin position="236"/>
        <end position="283"/>
    </location>
</feature>
<evidence type="ECO:0000256" key="2">
    <source>
        <dbReference type="SAM" id="MobiDB-lite"/>
    </source>
</evidence>
<dbReference type="Pfam" id="PF06017">
    <property type="entry name" value="Myosin_TH1"/>
    <property type="match status" value="2"/>
</dbReference>
<feature type="region of interest" description="Disordered" evidence="2">
    <location>
        <begin position="515"/>
        <end position="544"/>
    </location>
</feature>
<accession>A0AAE0BG86</accession>
<evidence type="ECO:0000259" key="3">
    <source>
        <dbReference type="PROSITE" id="PS51757"/>
    </source>
</evidence>
<dbReference type="Gene3D" id="3.40.50.2000">
    <property type="entry name" value="Glycogen Phosphorylase B"/>
    <property type="match status" value="2"/>
</dbReference>
<feature type="domain" description="TH1" evidence="3">
    <location>
        <begin position="19"/>
        <end position="220"/>
    </location>
</feature>
<sequence length="1528" mass="167564">MFSCSLQTRTQPASHRVPNQPGRMSNGGLFIDTQVKLYGSNSISNIVCAAGDQEDIIFAEYVRVFESDKCKEKALIVTHSFIHFLYKGVSSKRNFMKHLSVGKPSKLEATTNHYIPPISLSSLQRLSRSPFDDEFVVLHAAGSTDVVLLSAHHEQLVQTLNMAYANASGQVLDVLVQSHVITACLGKQKMLSLKYAQHRTTTKVDWTQGANGVITVIVPEDASAVTSSSLLESSCSTESSPLPFPSLAESVTPSGAPDSMRSDDAMTDTTETESNQGEAEVKSTPTVVELQVRLGSVDLSDKGMVDSPSWFRGVKSRGAQIQRPLGIYLDIETAMYKSQRVKDVVQGTAASKGQSIQSILRASGDDTTILFAAFVELIYDDGKAHQKLLVVTDCRIHVLHKSKPIHQTPPIPFEALKFISMSVYNDDFTALHLHTGDGLLIHCAKKFEMVECVLMSYSNELGNLLEIHFLEHVLFLEVNKGKGKLVVQFTEMEEVTESRWEVIGRNYMGADTMLQVHAPPNPKSKEQERIEAEQASMDDPGSASGRVSAELLRADVAAPGVPVMNVAILVTGTFGDVLPFIALAKEMQVRRQGDVLPFIALTKEMQVRRQGDVLPFIALAKEMQRYGHRVRLATHRMHRAHVVNEGIEFYPLEGDPKKLSEWMVKAEGRLVPKLEKEELSVVPEKMRMVNDILNSCWPACSQRDPEGDPAAPAFIADAIISNPVTYGHMHCAEALSIPLHLMFPQPWTPTTAFPHPFAGMSYQGKANSKNWLSYQMVDAMMWTGVGSAVNKFRREVLQLPPILLNGASLLNSNKVPFSKMWSEAVLPKPKDWGPHISVVGNFFYDRASSYSPPEELKQWLESGDLPVFVGFGSMVIDNTAKLMDAIVQAAKGTGTRVLVQSSWSKLEAAEDAAGEADGAQLVHSLGNCPHDWLFPRTCAVIHHGGAGTLAAGLRYGKPTLVCPFFGDQYLWGEYVWRSGAGVKPCPIKSLSPAILAEAFTQLRSPEMRDRAVDIAQQFAEEDGVKNGLAEFHKQLPVDDMARLLHSLPFTLRHGTHRPPALPALHPSLQDAQASCTPCPSPLRYRTHRPPALPALHPSLQEAQASCAPALHPSLQESHAPALLPFILRYRTHTPPARPALHPSLQESHLLRSLPFTLRCRITRSCAPCPSPFAAGITHRLHSLPFTLRYRNHTPPALPALHPSLQEAQASCTPCPSPFAAGITRLLRSLPFTLRCRKHTLLHSLPSTLRYRTHRPPALPALHPSLQESHASCAPCPSPFAAGITHRLRSCLTLLRAAGISHPPALPALRPSLQESQGLLRSLPPSPSLQESHASCAPCPSPFATGITRSCTPALHLFRCRTHRPPAPPSALHPSLQDAQASAPLPFTLRYRKHTLLRSLPFTPRKAGSTRLLRSLPFTLRYRTHRPPAPPASLLLAAGIARLLHSCLHPSLQESHASCTPCSFTPSRYRKHTPPALPALHPFFAAGITRSCAPCLHPSRRIARPALPALHPSLQESHAPALPALHLRV</sequence>
<feature type="domain" description="TH1" evidence="3">
    <location>
        <begin position="328"/>
        <end position="520"/>
    </location>
</feature>
<dbReference type="GO" id="GO:0016906">
    <property type="term" value="F:sterol 3-beta-glucosyltransferase activity"/>
    <property type="evidence" value="ECO:0007669"/>
    <property type="project" value="UniProtKB-ARBA"/>
</dbReference>
<dbReference type="FunFam" id="3.40.50.2000:FF:000163">
    <property type="entry name" value="Sterol 3-beta-glucosyltransferase"/>
    <property type="match status" value="1"/>
</dbReference>
<dbReference type="Pfam" id="PF06722">
    <property type="entry name" value="EryCIII-like_C"/>
    <property type="match status" value="1"/>
</dbReference>
<dbReference type="GO" id="GO:0003774">
    <property type="term" value="F:cytoskeletal motor activity"/>
    <property type="evidence" value="ECO:0007669"/>
    <property type="project" value="InterPro"/>
</dbReference>
<proteinExistence type="predicted"/>
<dbReference type="CDD" id="cd03784">
    <property type="entry name" value="GT1_Gtf-like"/>
    <property type="match status" value="1"/>
</dbReference>
<dbReference type="InterPro" id="IPR010926">
    <property type="entry name" value="Myosin_TH1"/>
</dbReference>
<dbReference type="GO" id="GO:0016459">
    <property type="term" value="C:myosin complex"/>
    <property type="evidence" value="ECO:0007669"/>
    <property type="project" value="InterPro"/>
</dbReference>
<dbReference type="Pfam" id="PF03033">
    <property type="entry name" value="Glyco_transf_28"/>
    <property type="match status" value="1"/>
</dbReference>
<name>A0AAE0BG86_9CHLO</name>
<dbReference type="PANTHER" id="PTHR48050">
    <property type="entry name" value="STEROL 3-BETA-GLUCOSYLTRANSFERASE"/>
    <property type="match status" value="1"/>
</dbReference>
<keyword evidence="1" id="KW-0808">Transferase</keyword>
<feature type="compositionally biased region" description="Polar residues" evidence="2">
    <location>
        <begin position="267"/>
        <end position="277"/>
    </location>
</feature>
<protein>
    <recommendedName>
        <fullName evidence="3">TH1 domain-containing protein</fullName>
    </recommendedName>
</protein>
<feature type="region of interest" description="Disordered" evidence="2">
    <location>
        <begin position="1"/>
        <end position="25"/>
    </location>
</feature>
<dbReference type="FunFam" id="3.40.50.2000:FF:000009">
    <property type="entry name" value="Sterol 3-beta-glucosyltransferase UGT80A2"/>
    <property type="match status" value="1"/>
</dbReference>
<reference evidence="4 5" key="1">
    <citation type="journal article" date="2015" name="Genome Biol. Evol.">
        <title>Comparative Genomics of a Bacterivorous Green Alga Reveals Evolutionary Causalities and Consequences of Phago-Mixotrophic Mode of Nutrition.</title>
        <authorList>
            <person name="Burns J.A."/>
            <person name="Paasch A."/>
            <person name="Narechania A."/>
            <person name="Kim E."/>
        </authorList>
    </citation>
    <scope>NUCLEOTIDE SEQUENCE [LARGE SCALE GENOMIC DNA]</scope>
    <source>
        <strain evidence="4 5">PLY_AMNH</strain>
    </source>
</reference>
<dbReference type="InterPro" id="IPR002213">
    <property type="entry name" value="UDP_glucos_trans"/>
</dbReference>
<feature type="compositionally biased region" description="Basic and acidic residues" evidence="2">
    <location>
        <begin position="523"/>
        <end position="532"/>
    </location>
</feature>
<dbReference type="InterPro" id="IPR010610">
    <property type="entry name" value="EryCIII-like_C"/>
</dbReference>
<evidence type="ECO:0000313" key="5">
    <source>
        <dbReference type="Proteomes" id="UP001190700"/>
    </source>
</evidence>
<dbReference type="InterPro" id="IPR050426">
    <property type="entry name" value="Glycosyltransferase_28"/>
</dbReference>
<dbReference type="InterPro" id="IPR004276">
    <property type="entry name" value="GlycoTrans_28_N"/>
</dbReference>
<dbReference type="EMBL" id="LGRX02035166">
    <property type="protein sequence ID" value="KAK3236068.1"/>
    <property type="molecule type" value="Genomic_DNA"/>
</dbReference>
<evidence type="ECO:0000256" key="1">
    <source>
        <dbReference type="ARBA" id="ARBA00022679"/>
    </source>
</evidence>
<dbReference type="PANTHER" id="PTHR48050:SF13">
    <property type="entry name" value="STEROL 3-BETA-GLUCOSYLTRANSFERASE UGT80A2"/>
    <property type="match status" value="1"/>
</dbReference>
<evidence type="ECO:0000313" key="4">
    <source>
        <dbReference type="EMBL" id="KAK3236068.1"/>
    </source>
</evidence>